<dbReference type="EMBL" id="MLFT02000008">
    <property type="protein sequence ID" value="PHT39675.1"/>
    <property type="molecule type" value="Genomic_DNA"/>
</dbReference>
<reference evidence="2 3" key="1">
    <citation type="journal article" date="2017" name="Genome Biol.">
        <title>New reference genome sequences of hot pepper reveal the massive evolution of plant disease-resistance genes by retroduplication.</title>
        <authorList>
            <person name="Kim S."/>
            <person name="Park J."/>
            <person name="Yeom S.I."/>
            <person name="Kim Y.M."/>
            <person name="Seo E."/>
            <person name="Kim K.T."/>
            <person name="Kim M.S."/>
            <person name="Lee J.M."/>
            <person name="Cheong K."/>
            <person name="Shin H.S."/>
            <person name="Kim S.B."/>
            <person name="Han K."/>
            <person name="Lee J."/>
            <person name="Park M."/>
            <person name="Lee H.A."/>
            <person name="Lee H.Y."/>
            <person name="Lee Y."/>
            <person name="Oh S."/>
            <person name="Lee J.H."/>
            <person name="Choi E."/>
            <person name="Choi E."/>
            <person name="Lee S.E."/>
            <person name="Jeon J."/>
            <person name="Kim H."/>
            <person name="Choi G."/>
            <person name="Song H."/>
            <person name="Lee J."/>
            <person name="Lee S.C."/>
            <person name="Kwon J.K."/>
            <person name="Lee H.Y."/>
            <person name="Koo N."/>
            <person name="Hong Y."/>
            <person name="Kim R.W."/>
            <person name="Kang W.H."/>
            <person name="Huh J.H."/>
            <person name="Kang B.C."/>
            <person name="Yang T.J."/>
            <person name="Lee Y.H."/>
            <person name="Bennetzen J.L."/>
            <person name="Choi D."/>
        </authorList>
    </citation>
    <scope>NUCLEOTIDE SEQUENCE [LARGE SCALE GENOMIC DNA]</scope>
    <source>
        <strain evidence="3">cv. PBC81</strain>
    </source>
</reference>
<proteinExistence type="predicted"/>
<name>A0A2G2W371_CAPBA</name>
<dbReference type="Proteomes" id="UP000224567">
    <property type="component" value="Unassembled WGS sequence"/>
</dbReference>
<dbReference type="AlphaFoldDB" id="A0A2G2W371"/>
<evidence type="ECO:0000313" key="2">
    <source>
        <dbReference type="EMBL" id="PHT39675.1"/>
    </source>
</evidence>
<evidence type="ECO:0000313" key="3">
    <source>
        <dbReference type="Proteomes" id="UP000224567"/>
    </source>
</evidence>
<feature type="region of interest" description="Disordered" evidence="1">
    <location>
        <begin position="1"/>
        <end position="21"/>
    </location>
</feature>
<accession>A0A2G2W371</accession>
<sequence>MSPAANLPTIVASKSSSLSGKDPSLMIETVEMKNSSEPALPDVANLEKLGIAVTLGNSITPPVSSDTTTTQDAVVYGNGFSLENRQSLLLSFMLDVVPKIKNVKKYAAITE</sequence>
<protein>
    <submittedName>
        <fullName evidence="2">Uncharacterized protein</fullName>
    </submittedName>
</protein>
<evidence type="ECO:0000256" key="1">
    <source>
        <dbReference type="SAM" id="MobiDB-lite"/>
    </source>
</evidence>
<dbReference type="OrthoDB" id="187617at2759"/>
<reference evidence="3" key="2">
    <citation type="journal article" date="2017" name="J. Anim. Genet.">
        <title>Multiple reference genome sequences of hot pepper reveal the massive evolution of plant disease resistance genes by retroduplication.</title>
        <authorList>
            <person name="Kim S."/>
            <person name="Park J."/>
            <person name="Yeom S.-I."/>
            <person name="Kim Y.-M."/>
            <person name="Seo E."/>
            <person name="Kim K.-T."/>
            <person name="Kim M.-S."/>
            <person name="Lee J.M."/>
            <person name="Cheong K."/>
            <person name="Shin H.-S."/>
            <person name="Kim S.-B."/>
            <person name="Han K."/>
            <person name="Lee J."/>
            <person name="Park M."/>
            <person name="Lee H.-A."/>
            <person name="Lee H.-Y."/>
            <person name="Lee Y."/>
            <person name="Oh S."/>
            <person name="Lee J.H."/>
            <person name="Choi E."/>
            <person name="Choi E."/>
            <person name="Lee S.E."/>
            <person name="Jeon J."/>
            <person name="Kim H."/>
            <person name="Choi G."/>
            <person name="Song H."/>
            <person name="Lee J."/>
            <person name="Lee S.-C."/>
            <person name="Kwon J.-K."/>
            <person name="Lee H.-Y."/>
            <person name="Koo N."/>
            <person name="Hong Y."/>
            <person name="Kim R.W."/>
            <person name="Kang W.-H."/>
            <person name="Huh J.H."/>
            <person name="Kang B.-C."/>
            <person name="Yang T.-J."/>
            <person name="Lee Y.-H."/>
            <person name="Bennetzen J.L."/>
            <person name="Choi D."/>
        </authorList>
    </citation>
    <scope>NUCLEOTIDE SEQUENCE [LARGE SCALE GENOMIC DNA]</scope>
    <source>
        <strain evidence="3">cv. PBC81</strain>
    </source>
</reference>
<organism evidence="2 3">
    <name type="scientific">Capsicum baccatum</name>
    <name type="common">Peruvian pepper</name>
    <dbReference type="NCBI Taxonomy" id="33114"/>
    <lineage>
        <taxon>Eukaryota</taxon>
        <taxon>Viridiplantae</taxon>
        <taxon>Streptophyta</taxon>
        <taxon>Embryophyta</taxon>
        <taxon>Tracheophyta</taxon>
        <taxon>Spermatophyta</taxon>
        <taxon>Magnoliopsida</taxon>
        <taxon>eudicotyledons</taxon>
        <taxon>Gunneridae</taxon>
        <taxon>Pentapetalae</taxon>
        <taxon>asterids</taxon>
        <taxon>lamiids</taxon>
        <taxon>Solanales</taxon>
        <taxon>Solanaceae</taxon>
        <taxon>Solanoideae</taxon>
        <taxon>Capsiceae</taxon>
        <taxon>Capsicum</taxon>
    </lineage>
</organism>
<comment type="caution">
    <text evidence="2">The sequence shown here is derived from an EMBL/GenBank/DDBJ whole genome shotgun (WGS) entry which is preliminary data.</text>
</comment>
<keyword evidence="3" id="KW-1185">Reference proteome</keyword>
<gene>
    <name evidence="2" type="ORF">CQW23_18529</name>
</gene>